<dbReference type="EC" id="3.6.3.44" evidence="16"/>
<protein>
    <submittedName>
        <fullName evidence="16">Putative xenobiotic-transporting ATPase</fullName>
        <ecNumber evidence="16">3.6.3.44</ecNumber>
    </submittedName>
</protein>
<dbReference type="CDD" id="cd18578">
    <property type="entry name" value="ABC_6TM_Pgp_ABCB1_D2_like"/>
    <property type="match status" value="1"/>
</dbReference>
<feature type="transmembrane region" description="Helical" evidence="13">
    <location>
        <begin position="132"/>
        <end position="159"/>
    </location>
</feature>
<dbReference type="Proteomes" id="UP000238479">
    <property type="component" value="Chromosome 1"/>
</dbReference>
<evidence type="ECO:0000256" key="11">
    <source>
        <dbReference type="ARBA" id="ARBA00093214"/>
    </source>
</evidence>
<feature type="transmembrane region" description="Helical" evidence="13">
    <location>
        <begin position="237"/>
        <end position="258"/>
    </location>
</feature>
<keyword evidence="5" id="KW-0677">Repeat</keyword>
<keyword evidence="10" id="KW-0325">Glycoprotein</keyword>
<dbReference type="EMBL" id="PDCK01000039">
    <property type="protein sequence ID" value="PRQ59037.1"/>
    <property type="molecule type" value="Genomic_DNA"/>
</dbReference>
<evidence type="ECO:0000256" key="13">
    <source>
        <dbReference type="SAM" id="Phobius"/>
    </source>
</evidence>
<dbReference type="GO" id="GO:0005524">
    <property type="term" value="F:ATP binding"/>
    <property type="evidence" value="ECO:0007669"/>
    <property type="project" value="UniProtKB-KW"/>
</dbReference>
<keyword evidence="4 13" id="KW-0812">Transmembrane</keyword>
<evidence type="ECO:0000256" key="6">
    <source>
        <dbReference type="ARBA" id="ARBA00022741"/>
    </source>
</evidence>
<dbReference type="SUPFAM" id="SSF90123">
    <property type="entry name" value="ABC transporter transmembrane region"/>
    <property type="match status" value="2"/>
</dbReference>
<feature type="transmembrane region" description="Helical" evidence="13">
    <location>
        <begin position="984"/>
        <end position="1007"/>
    </location>
</feature>
<dbReference type="GO" id="GO:0140359">
    <property type="term" value="F:ABC-type transporter activity"/>
    <property type="evidence" value="ECO:0007669"/>
    <property type="project" value="InterPro"/>
</dbReference>
<evidence type="ECO:0000259" key="14">
    <source>
        <dbReference type="PROSITE" id="PS50893"/>
    </source>
</evidence>
<evidence type="ECO:0000256" key="7">
    <source>
        <dbReference type="ARBA" id="ARBA00022840"/>
    </source>
</evidence>
<feature type="transmembrane region" description="Helical" evidence="13">
    <location>
        <begin position="958"/>
        <end position="978"/>
    </location>
</feature>
<feature type="domain" description="ABC transporter" evidence="14">
    <location>
        <begin position="1160"/>
        <end position="1397"/>
    </location>
</feature>
<dbReference type="InterPro" id="IPR003439">
    <property type="entry name" value="ABC_transporter-like_ATP-bd"/>
</dbReference>
<feature type="compositionally biased region" description="Acidic residues" evidence="12">
    <location>
        <begin position="47"/>
        <end position="59"/>
    </location>
</feature>
<evidence type="ECO:0000256" key="10">
    <source>
        <dbReference type="ARBA" id="ARBA00023180"/>
    </source>
</evidence>
<gene>
    <name evidence="16" type="ORF">RchiOBHm_Chr1g0365761</name>
</gene>
<comment type="catalytic activity">
    <reaction evidence="11">
        <text>(indol-3-yl)acetate(in) + ATP + H2O = (indol-3-yl)acetate(out) + ADP + phosphate + H(+)</text>
        <dbReference type="Rhea" id="RHEA:84235"/>
        <dbReference type="ChEBI" id="CHEBI:15377"/>
        <dbReference type="ChEBI" id="CHEBI:15378"/>
        <dbReference type="ChEBI" id="CHEBI:30616"/>
        <dbReference type="ChEBI" id="CHEBI:30854"/>
        <dbReference type="ChEBI" id="CHEBI:43474"/>
        <dbReference type="ChEBI" id="CHEBI:456216"/>
    </reaction>
    <physiologicalReaction direction="left-to-right" evidence="11">
        <dbReference type="Rhea" id="RHEA:84236"/>
    </physiologicalReaction>
</comment>
<dbReference type="InterPro" id="IPR036640">
    <property type="entry name" value="ABC1_TM_sf"/>
</dbReference>
<dbReference type="InterPro" id="IPR003593">
    <property type="entry name" value="AAA+_ATPase"/>
</dbReference>
<reference evidence="16 17" key="1">
    <citation type="journal article" date="2018" name="Nat. Genet.">
        <title>The Rosa genome provides new insights in the design of modern roses.</title>
        <authorList>
            <person name="Bendahmane M."/>
        </authorList>
    </citation>
    <scope>NUCLEOTIDE SEQUENCE [LARGE SCALE GENOMIC DNA]</scope>
    <source>
        <strain evidence="17">cv. Old Blush</strain>
    </source>
</reference>
<keyword evidence="16" id="KW-0378">Hydrolase</keyword>
<dbReference type="GO" id="GO:0016887">
    <property type="term" value="F:ATP hydrolysis activity"/>
    <property type="evidence" value="ECO:0007669"/>
    <property type="project" value="InterPro"/>
</dbReference>
<dbReference type="InterPro" id="IPR011527">
    <property type="entry name" value="ABC1_TM_dom"/>
</dbReference>
<keyword evidence="3" id="KW-0813">Transport</keyword>
<dbReference type="Pfam" id="PF00664">
    <property type="entry name" value="ABC_membrane"/>
    <property type="match status" value="2"/>
</dbReference>
<evidence type="ECO:0000256" key="5">
    <source>
        <dbReference type="ARBA" id="ARBA00022737"/>
    </source>
</evidence>
<proteinExistence type="inferred from homology"/>
<feature type="transmembrane region" description="Helical" evidence="13">
    <location>
        <begin position="1103"/>
        <end position="1124"/>
    </location>
</feature>
<feature type="transmembrane region" description="Helical" evidence="13">
    <location>
        <begin position="1056"/>
        <end position="1083"/>
    </location>
</feature>
<name>A0A2P6SK32_ROSCH</name>
<feature type="transmembrane region" description="Helical" evidence="13">
    <location>
        <begin position="353"/>
        <end position="371"/>
    </location>
</feature>
<dbReference type="Gene3D" id="1.20.1560.10">
    <property type="entry name" value="ABC transporter type 1, transmembrane domain"/>
    <property type="match status" value="3"/>
</dbReference>
<evidence type="ECO:0000313" key="16">
    <source>
        <dbReference type="EMBL" id="PRQ59037.1"/>
    </source>
</evidence>
<dbReference type="CDD" id="cd18577">
    <property type="entry name" value="ABC_6TM_Pgp_ABCB1_D1_like"/>
    <property type="match status" value="1"/>
</dbReference>
<evidence type="ECO:0000256" key="3">
    <source>
        <dbReference type="ARBA" id="ARBA00022448"/>
    </source>
</evidence>
<dbReference type="PROSITE" id="PS50893">
    <property type="entry name" value="ABC_TRANSPORTER_2"/>
    <property type="match status" value="2"/>
</dbReference>
<feature type="region of interest" description="Disordered" evidence="12">
    <location>
        <begin position="706"/>
        <end position="742"/>
    </location>
</feature>
<dbReference type="FunFam" id="3.40.50.300:FF:000240">
    <property type="entry name" value="ABC transporter B family member 20"/>
    <property type="match status" value="1"/>
</dbReference>
<evidence type="ECO:0000313" key="17">
    <source>
        <dbReference type="Proteomes" id="UP000238479"/>
    </source>
</evidence>
<dbReference type="Gramene" id="PRQ59037">
    <property type="protein sequence ID" value="PRQ59037"/>
    <property type="gene ID" value="RchiOBHm_Chr1g0365761"/>
</dbReference>
<evidence type="ECO:0000259" key="15">
    <source>
        <dbReference type="PROSITE" id="PS50929"/>
    </source>
</evidence>
<organism evidence="16 17">
    <name type="scientific">Rosa chinensis</name>
    <name type="common">China rose</name>
    <dbReference type="NCBI Taxonomy" id="74649"/>
    <lineage>
        <taxon>Eukaryota</taxon>
        <taxon>Viridiplantae</taxon>
        <taxon>Streptophyta</taxon>
        <taxon>Embryophyta</taxon>
        <taxon>Tracheophyta</taxon>
        <taxon>Spermatophyta</taxon>
        <taxon>Magnoliopsida</taxon>
        <taxon>eudicotyledons</taxon>
        <taxon>Gunneridae</taxon>
        <taxon>Pentapetalae</taxon>
        <taxon>rosids</taxon>
        <taxon>fabids</taxon>
        <taxon>Rosales</taxon>
        <taxon>Rosaceae</taxon>
        <taxon>Rosoideae</taxon>
        <taxon>Rosoideae incertae sedis</taxon>
        <taxon>Rosa</taxon>
    </lineage>
</organism>
<dbReference type="FunFam" id="3.40.50.300:FF:001683">
    <property type="entry name" value="ABC transporter B family member 20"/>
    <property type="match status" value="1"/>
</dbReference>
<feature type="transmembrane region" description="Helical" evidence="13">
    <location>
        <begin position="882"/>
        <end position="904"/>
    </location>
</feature>
<comment type="similarity">
    <text evidence="2">Belongs to the ABC transporter superfamily. ABCB family. Multidrug resistance exporter (TC 3.A.1.201) subfamily.</text>
</comment>
<accession>A0A2P6SK32</accession>
<comment type="subcellular location">
    <subcellularLocation>
        <location evidence="1">Membrane</location>
        <topology evidence="1">Multi-pass membrane protein</topology>
    </subcellularLocation>
</comment>
<dbReference type="SMART" id="SM00382">
    <property type="entry name" value="AAA"/>
    <property type="match status" value="2"/>
</dbReference>
<dbReference type="GO" id="GO:0005886">
    <property type="term" value="C:plasma membrane"/>
    <property type="evidence" value="ECO:0007669"/>
    <property type="project" value="TreeGrafter"/>
</dbReference>
<feature type="transmembrane region" description="Helical" evidence="13">
    <location>
        <begin position="311"/>
        <end position="338"/>
    </location>
</feature>
<evidence type="ECO:0000256" key="9">
    <source>
        <dbReference type="ARBA" id="ARBA00023136"/>
    </source>
</evidence>
<evidence type="ECO:0000256" key="4">
    <source>
        <dbReference type="ARBA" id="ARBA00022692"/>
    </source>
</evidence>
<feature type="domain" description="ABC transporter" evidence="14">
    <location>
        <begin position="412"/>
        <end position="647"/>
    </location>
</feature>
<keyword evidence="17" id="KW-1185">Reference proteome</keyword>
<dbReference type="SUPFAM" id="SSF52540">
    <property type="entry name" value="P-loop containing nucleoside triphosphate hydrolases"/>
    <property type="match status" value="2"/>
</dbReference>
<sequence>MMINRGLFGWSPPHVQPLTPVSEVSEPPESPSPYMDMSGDTSAQPVEQEEEMEEPEEIEPPPAAVPFSRLFTCADRLDWVLMTVGSLAAAAHGTALVVYLHFFAKIIHVLWIEKGSGEPPPMHMPPEQYQKFMDLALSIVYIAVGVFAAGWIEVSCWILTGERQTAVIRSRYVQVLLNQDMSFFDTYGNNGDIVSQVLSDVLLIQSALSEKVGNYIHNMATFFSGLIIGFINCWQIAAITLATGPFIVAAGGISNIFLHRLAENIQDAYAEAASIAEQAVSYIGTLYAFTNETLAKYSYATSLQATLRYGILISLVQGLGLGFTYGLAICSCALQLWVGRFLVTGGQAHGGEIITALFAVILSGLGLNQAATNFYSFDQGRIAAYRLFEMIQRSSSNVNHEGTILVAVQGNIEFRNVYFSYPSRPEIPILSSFYLSVPAKKAVALVGRNGSGKSSIIPLMEQFYNPTLGEVLLDGENIKNLNLEWLRSQIGLVTQDPALLSLSIRDNIAYGRDATMDQIEEAAKIAHAHTFITSLERSYETQVGRAGLALTEEQKIKLSIARAVLLNPSILLLDEVTGGLDFEAERTVQEALDLLMLGRSTIIIARRLSLIRNADYIAVMEEGQLVETGTHEELITHDGLYAELLRCEEAAKLPRRMPVRNYKETTAFQIEMDSSASNSFQEPSSPKMMKSPSLQRVTGIFRMGDVNFNAQDSPKPKSPPVEKVVENGQQPLDTADKEPSIKRQDSFEMRLPELPKIDVQSANQQTTNGSDPESPVSPLLTSDPKNERSHSQTFSRPHSHSDDVPIKVKGAKSTHYKKSPSFWRLAQLSFAEWLYAVLGSIGAAIFGSFNPLLAYVIALVVTAYYRGDEGRHLRQEVDKWCLIIACMGIVTVVANFLQHFYFGIMGEKMTERVRRMMFSAMLRNEVGWFDEEENSADTLSMRLANDATFVRAAFSNRLSIFIQDSAAIIVAVLIGMLLQWRLALVALATLPVLTISAIAQKLWLAGFSRGIQEMHRKASLVLEDAVRNIYTVVAFCAGNKVMELYRLQLKKIFKQSFFHGMAIGFAFGFSQFLLFACNALLLWYTAYSVKQGYMNLPTALKEYMVFSFATFALVEPFGLAPYILKRRKSLISVFEIIDRVPKIEPDESSAMKPPNVYGSLELKNVDFCYPTRPELLVLSNFSLKVNGGQTVAVVGVSGSGKSTIISLIERFYDPVAGQVMLDGRDLKLYNLRWLRNHLGLVQQEPIIFSTTIRENIIYARHNASEAEMKEAARIANAHHFISSLPHGYDTHVGMRGVDLTPGQKQRIAIARVVLKNAPILLLDEASSSIESESSRVVQEALDTLIMGNKTTILIAHRAAMMRHVDNIVVLNGGRIVEEGSHDSLMSKNGLYVRLMHPHFGKGLRQHRLV</sequence>
<evidence type="ECO:0000256" key="12">
    <source>
        <dbReference type="SAM" id="MobiDB-lite"/>
    </source>
</evidence>
<keyword evidence="8 13" id="KW-1133">Transmembrane helix</keyword>
<dbReference type="FunFam" id="1.20.1560.10:FF:000021">
    <property type="entry name" value="ABC transporter B family member 6"/>
    <property type="match status" value="1"/>
</dbReference>
<dbReference type="FunFam" id="1.20.1560.10:FF:000049">
    <property type="entry name" value="ABC transporter B family member 6"/>
    <property type="match status" value="1"/>
</dbReference>
<evidence type="ECO:0000256" key="1">
    <source>
        <dbReference type="ARBA" id="ARBA00004141"/>
    </source>
</evidence>
<feature type="region of interest" description="Disordered" evidence="12">
    <location>
        <begin position="18"/>
        <end position="60"/>
    </location>
</feature>
<dbReference type="FunFam" id="1.20.1560.10:FF:000028">
    <property type="entry name" value="ABC transporter B family member 20"/>
    <property type="match status" value="1"/>
</dbReference>
<dbReference type="Pfam" id="PF00005">
    <property type="entry name" value="ABC_tran"/>
    <property type="match status" value="2"/>
</dbReference>
<feature type="transmembrane region" description="Helical" evidence="13">
    <location>
        <begin position="833"/>
        <end position="862"/>
    </location>
</feature>
<dbReference type="InterPro" id="IPR027417">
    <property type="entry name" value="P-loop_NTPase"/>
</dbReference>
<dbReference type="Gene3D" id="3.40.50.300">
    <property type="entry name" value="P-loop containing nucleotide triphosphate hydrolases"/>
    <property type="match status" value="2"/>
</dbReference>
<feature type="compositionally biased region" description="Polar residues" evidence="12">
    <location>
        <begin position="762"/>
        <end position="771"/>
    </location>
</feature>
<keyword evidence="7" id="KW-0067">ATP-binding</keyword>
<feature type="transmembrane region" description="Helical" evidence="13">
    <location>
        <begin position="79"/>
        <end position="112"/>
    </location>
</feature>
<evidence type="ECO:0000256" key="8">
    <source>
        <dbReference type="ARBA" id="ARBA00022989"/>
    </source>
</evidence>
<evidence type="ECO:0000256" key="2">
    <source>
        <dbReference type="ARBA" id="ARBA00007577"/>
    </source>
</evidence>
<dbReference type="OrthoDB" id="6500128at2759"/>
<dbReference type="InterPro" id="IPR039421">
    <property type="entry name" value="Type_1_exporter"/>
</dbReference>
<dbReference type="PROSITE" id="PS50929">
    <property type="entry name" value="ABC_TM1F"/>
    <property type="match status" value="2"/>
</dbReference>
<keyword evidence="9 13" id="KW-0472">Membrane</keyword>
<keyword evidence="6" id="KW-0547">Nucleotide-binding</keyword>
<feature type="region of interest" description="Disordered" evidence="12">
    <location>
        <begin position="762"/>
        <end position="805"/>
    </location>
</feature>
<dbReference type="PANTHER" id="PTHR24222:SF52">
    <property type="entry name" value="ABC TRANSPORTER B FAMILY MEMBER 20-RELATED"/>
    <property type="match status" value="1"/>
</dbReference>
<feature type="transmembrane region" description="Helical" evidence="13">
    <location>
        <begin position="212"/>
        <end position="231"/>
    </location>
</feature>
<dbReference type="PANTHER" id="PTHR24222">
    <property type="entry name" value="ABC TRANSPORTER B FAMILY"/>
    <property type="match status" value="1"/>
</dbReference>
<feature type="domain" description="ABC transmembrane type-1" evidence="15">
    <location>
        <begin position="84"/>
        <end position="379"/>
    </location>
</feature>
<feature type="domain" description="ABC transmembrane type-1" evidence="15">
    <location>
        <begin position="837"/>
        <end position="1129"/>
    </location>
</feature>
<comment type="caution">
    <text evidence="16">The sequence shown here is derived from an EMBL/GenBank/DDBJ whole genome shotgun (WGS) entry which is preliminary data.</text>
</comment>
<dbReference type="OMA" id="LYARHNA"/>